<reference evidence="9 10" key="1">
    <citation type="submission" date="2019-07" db="EMBL/GenBank/DDBJ databases">
        <title>Whole genome shotgun sequence of Empedobacter brevis NBRC 14943.</title>
        <authorList>
            <person name="Hosoyama A."/>
            <person name="Uohara A."/>
            <person name="Ohji S."/>
            <person name="Ichikawa N."/>
        </authorList>
    </citation>
    <scope>NUCLEOTIDE SEQUENCE [LARGE SCALE GENOMIC DNA]</scope>
    <source>
        <strain evidence="9 10">NBRC 14943</strain>
    </source>
</reference>
<proteinExistence type="inferred from homology"/>
<dbReference type="AlphaFoldDB" id="A0A511NFD6"/>
<evidence type="ECO:0000256" key="2">
    <source>
        <dbReference type="ARBA" id="ARBA00022694"/>
    </source>
</evidence>
<comment type="caution">
    <text evidence="9">The sequence shown here is derived from an EMBL/GenBank/DDBJ whole genome shotgun (WGS) entry which is preliminary data.</text>
</comment>
<feature type="binding site" evidence="8">
    <location>
        <position position="213"/>
    </location>
    <ligand>
        <name>Zn(2+)</name>
        <dbReference type="ChEBI" id="CHEBI:29105"/>
        <label>2</label>
        <note>catalytic</note>
    </ligand>
</feature>
<name>A0A511NFD6_9FLAO</name>
<accession>A0A511NFD6</accession>
<evidence type="ECO:0000256" key="4">
    <source>
        <dbReference type="ARBA" id="ARBA00022723"/>
    </source>
</evidence>
<evidence type="ECO:0000256" key="3">
    <source>
        <dbReference type="ARBA" id="ARBA00022722"/>
    </source>
</evidence>
<evidence type="ECO:0000256" key="6">
    <source>
        <dbReference type="ARBA" id="ARBA00022801"/>
    </source>
</evidence>
<dbReference type="OrthoDB" id="9800940at2"/>
<feature type="active site" description="Proton acceptor" evidence="8">
    <location>
        <position position="66"/>
    </location>
</feature>
<dbReference type="EMBL" id="BJXC01000007">
    <property type="protein sequence ID" value="GEM51515.1"/>
    <property type="molecule type" value="Genomic_DNA"/>
</dbReference>
<evidence type="ECO:0000256" key="1">
    <source>
        <dbReference type="ARBA" id="ARBA00011738"/>
    </source>
</evidence>
<dbReference type="STRING" id="1218108.GCA_000382425_02251"/>
<dbReference type="InterPro" id="IPR013471">
    <property type="entry name" value="RNase_Z/BN"/>
</dbReference>
<feature type="binding site" evidence="8">
    <location>
        <position position="142"/>
    </location>
    <ligand>
        <name>Zn(2+)</name>
        <dbReference type="ChEBI" id="CHEBI:29105"/>
        <label>1</label>
        <note>catalytic</note>
    </ligand>
</feature>
<comment type="catalytic activity">
    <reaction evidence="8">
        <text>Endonucleolytic cleavage of RNA, removing extra 3' nucleotides from tRNA precursor, generating 3' termini of tRNAs. A 3'-hydroxy group is left at the tRNA terminus and a 5'-phosphoryl group is left at the trailer molecule.</text>
        <dbReference type="EC" id="3.1.26.11"/>
    </reaction>
</comment>
<dbReference type="GO" id="GO:0008270">
    <property type="term" value="F:zinc ion binding"/>
    <property type="evidence" value="ECO:0007669"/>
    <property type="project" value="UniProtKB-UniRule"/>
</dbReference>
<keyword evidence="7 8" id="KW-0862">Zinc</keyword>
<dbReference type="NCBIfam" id="NF000801">
    <property type="entry name" value="PRK00055.1-3"/>
    <property type="match status" value="1"/>
</dbReference>
<evidence type="ECO:0000313" key="10">
    <source>
        <dbReference type="Proteomes" id="UP000321245"/>
    </source>
</evidence>
<dbReference type="GO" id="GO:0042781">
    <property type="term" value="F:3'-tRNA processing endoribonuclease activity"/>
    <property type="evidence" value="ECO:0007669"/>
    <property type="project" value="UniProtKB-UniRule"/>
</dbReference>
<dbReference type="GeneID" id="84650396"/>
<dbReference type="EC" id="3.1.26.11" evidence="8"/>
<feature type="binding site" evidence="8">
    <location>
        <position position="66"/>
    </location>
    <ligand>
        <name>Zn(2+)</name>
        <dbReference type="ChEBI" id="CHEBI:29105"/>
        <label>2</label>
        <note>catalytic</note>
    </ligand>
</feature>
<dbReference type="RefSeq" id="WP_019975729.1">
    <property type="nucleotide sequence ID" value="NZ_BJXC01000007.1"/>
</dbReference>
<organism evidence="9 10">
    <name type="scientific">Empedobacter brevis NBRC 14943 = ATCC 43319</name>
    <dbReference type="NCBI Taxonomy" id="1218108"/>
    <lineage>
        <taxon>Bacteria</taxon>
        <taxon>Pseudomonadati</taxon>
        <taxon>Bacteroidota</taxon>
        <taxon>Flavobacteriia</taxon>
        <taxon>Flavobacteriales</taxon>
        <taxon>Weeksellaceae</taxon>
        <taxon>Empedobacter</taxon>
    </lineage>
</organism>
<dbReference type="SUPFAM" id="SSF56281">
    <property type="entry name" value="Metallo-hydrolase/oxidoreductase"/>
    <property type="match status" value="1"/>
</dbReference>
<comment type="cofactor">
    <cofactor evidence="8">
        <name>Zn(2+)</name>
        <dbReference type="ChEBI" id="CHEBI:29105"/>
    </cofactor>
    <text evidence="8">Binds 2 Zn(2+) ions.</text>
</comment>
<gene>
    <name evidence="8 9" type="primary">rnz</name>
    <name evidence="9" type="ORF">EB1_13050</name>
</gene>
<sequence length="308" mass="35257">MSLQLTILGFNSALPTAFTHPTAQLLNIAERHFLIDCGEGTQVQLRKAKAKFNRINHIFISHLHGDHVFGLIGLISTFQLLGRDTPLHIHGPKGIDEFISTQLRLTESNNSFEIIFNELHTKESVLVFEDDKVEVYSIPLNHRVYTNGYLFREKPKPRKLNMDTIVEFPEIEICDYQNLKNGKDFTLESGKIIPNDYLTFEAQKSLSYAFCSDTKYKPDIVPIIKNVDVLYHESTFLHELKDLAVYTGHTTAKEAALIAKQANVKKLILGHFSNRYHDYKPLLIEAQQEFPHTVLPELLKTIKIEIIS</sequence>
<dbReference type="CDD" id="cd07717">
    <property type="entry name" value="RNaseZ_ZiPD-like_MBL-fold"/>
    <property type="match status" value="1"/>
</dbReference>
<keyword evidence="6 8" id="KW-0378">Hydrolase</keyword>
<feature type="binding site" evidence="8">
    <location>
        <position position="271"/>
    </location>
    <ligand>
        <name>Zn(2+)</name>
        <dbReference type="ChEBI" id="CHEBI:29105"/>
        <label>2</label>
        <note>catalytic</note>
    </ligand>
</feature>
<dbReference type="HAMAP" id="MF_01818">
    <property type="entry name" value="RNase_Z_BN"/>
    <property type="match status" value="1"/>
</dbReference>
<evidence type="ECO:0000313" key="9">
    <source>
        <dbReference type="EMBL" id="GEM51515.1"/>
    </source>
</evidence>
<keyword evidence="2 8" id="KW-0819">tRNA processing</keyword>
<comment type="similarity">
    <text evidence="8">Belongs to the RNase Z family.</text>
</comment>
<dbReference type="PANTHER" id="PTHR46018:SF2">
    <property type="entry name" value="ZINC PHOSPHODIESTERASE ELAC PROTEIN 1"/>
    <property type="match status" value="1"/>
</dbReference>
<feature type="binding site" evidence="8">
    <location>
        <position position="67"/>
    </location>
    <ligand>
        <name>Zn(2+)</name>
        <dbReference type="ChEBI" id="CHEBI:29105"/>
        <label>2</label>
        <note>catalytic</note>
    </ligand>
</feature>
<comment type="subunit">
    <text evidence="1 8">Homodimer.</text>
</comment>
<keyword evidence="4 8" id="KW-0479">Metal-binding</keyword>
<evidence type="ECO:0000256" key="8">
    <source>
        <dbReference type="HAMAP-Rule" id="MF_01818"/>
    </source>
</evidence>
<dbReference type="InterPro" id="IPR036866">
    <property type="entry name" value="RibonucZ/Hydroxyglut_hydro"/>
</dbReference>
<dbReference type="NCBIfam" id="TIGR02651">
    <property type="entry name" value="RNase_Z"/>
    <property type="match status" value="1"/>
</dbReference>
<evidence type="ECO:0000256" key="5">
    <source>
        <dbReference type="ARBA" id="ARBA00022759"/>
    </source>
</evidence>
<dbReference type="PANTHER" id="PTHR46018">
    <property type="entry name" value="ZINC PHOSPHODIESTERASE ELAC PROTEIN 1"/>
    <property type="match status" value="1"/>
</dbReference>
<keyword evidence="10" id="KW-1185">Reference proteome</keyword>
<feature type="binding site" evidence="8">
    <location>
        <position position="64"/>
    </location>
    <ligand>
        <name>Zn(2+)</name>
        <dbReference type="ChEBI" id="CHEBI:29105"/>
        <label>1</label>
        <note>catalytic</note>
    </ligand>
</feature>
<protein>
    <recommendedName>
        <fullName evidence="8">Ribonuclease Z</fullName>
        <shortName evidence="8">RNase Z</shortName>
        <ecNumber evidence="8">3.1.26.11</ecNumber>
    </recommendedName>
    <alternativeName>
        <fullName evidence="8">tRNA 3 endonuclease</fullName>
    </alternativeName>
    <alternativeName>
        <fullName evidence="8">tRNase Z</fullName>
    </alternativeName>
</protein>
<feature type="binding site" evidence="8">
    <location>
        <position position="62"/>
    </location>
    <ligand>
        <name>Zn(2+)</name>
        <dbReference type="ChEBI" id="CHEBI:29105"/>
        <label>1</label>
        <note>catalytic</note>
    </ligand>
</feature>
<keyword evidence="3 8" id="KW-0540">Nuclease</keyword>
<feature type="binding site" evidence="8">
    <location>
        <position position="213"/>
    </location>
    <ligand>
        <name>Zn(2+)</name>
        <dbReference type="ChEBI" id="CHEBI:29105"/>
        <label>1</label>
        <note>catalytic</note>
    </ligand>
</feature>
<dbReference type="Pfam" id="PF23023">
    <property type="entry name" value="Anti-Pycsar_Apyc1"/>
    <property type="match status" value="1"/>
</dbReference>
<keyword evidence="5 8" id="KW-0255">Endonuclease</keyword>
<dbReference type="Gene3D" id="3.60.15.10">
    <property type="entry name" value="Ribonuclease Z/Hydroxyacylglutathione hydrolase-like"/>
    <property type="match status" value="1"/>
</dbReference>
<comment type="function">
    <text evidence="8">Zinc phosphodiesterase, which displays some tRNA 3'-processing endonuclease activity. Probably involved in tRNA maturation, by removing a 3'-trailer from precursor tRNA.</text>
</comment>
<evidence type="ECO:0000256" key="7">
    <source>
        <dbReference type="ARBA" id="ARBA00022833"/>
    </source>
</evidence>
<dbReference type="Proteomes" id="UP000321245">
    <property type="component" value="Unassembled WGS sequence"/>
</dbReference>